<name>A0A0N4ZRT4_PARTI</name>
<dbReference type="PANTHER" id="PTHR34228:SF5">
    <property type="entry name" value="PHOSPHOLIPASE A(2)-RELATED"/>
    <property type="match status" value="1"/>
</dbReference>
<dbReference type="GO" id="GO:0006644">
    <property type="term" value="P:phospholipid metabolic process"/>
    <property type="evidence" value="ECO:0007669"/>
    <property type="project" value="InterPro"/>
</dbReference>
<proteinExistence type="predicted"/>
<reference evidence="2" key="1">
    <citation type="submission" date="2017-02" db="UniProtKB">
        <authorList>
            <consortium name="WormBaseParasite"/>
        </authorList>
    </citation>
    <scope>IDENTIFICATION</scope>
</reference>
<sequence length="114" mass="13209">MVIILFNFPLRCDQYNKTWECGNNFLSKFLALKSAYISCTKNQYLKINDCCQIHDNCYDKKEISKEQCDFNLEKCFDEAVSLENGLKKLTCKTLVSTFEIAVEIFGNKSYINSS</sequence>
<dbReference type="InterPro" id="IPR053322">
    <property type="entry name" value="PLA2-like"/>
</dbReference>
<dbReference type="SUPFAM" id="SSF48619">
    <property type="entry name" value="Phospholipase A2, PLA2"/>
    <property type="match status" value="1"/>
</dbReference>
<dbReference type="GO" id="GO:0004623">
    <property type="term" value="F:phospholipase A2 activity"/>
    <property type="evidence" value="ECO:0007669"/>
    <property type="project" value="InterPro"/>
</dbReference>
<dbReference type="AlphaFoldDB" id="A0A0N4ZRT4"/>
<evidence type="ECO:0000313" key="1">
    <source>
        <dbReference type="Proteomes" id="UP000038045"/>
    </source>
</evidence>
<dbReference type="Proteomes" id="UP000038045">
    <property type="component" value="Unplaced"/>
</dbReference>
<dbReference type="GO" id="GO:0050482">
    <property type="term" value="P:arachidonate secretion"/>
    <property type="evidence" value="ECO:0007669"/>
    <property type="project" value="InterPro"/>
</dbReference>
<dbReference type="Gene3D" id="1.20.90.10">
    <property type="entry name" value="Phospholipase A2 domain"/>
    <property type="match status" value="1"/>
</dbReference>
<dbReference type="InterPro" id="IPR036444">
    <property type="entry name" value="PLipase_A2_dom_sf"/>
</dbReference>
<dbReference type="WBParaSite" id="PTRK_0001121750.1">
    <property type="protein sequence ID" value="PTRK_0001121750.1"/>
    <property type="gene ID" value="PTRK_0001121750"/>
</dbReference>
<keyword evidence="1" id="KW-1185">Reference proteome</keyword>
<dbReference type="PANTHER" id="PTHR34228">
    <property type="entry name" value="PROTEIN CBG09474-RELATED"/>
    <property type="match status" value="1"/>
</dbReference>
<organism evidence="1 2">
    <name type="scientific">Parastrongyloides trichosuri</name>
    <name type="common">Possum-specific nematode worm</name>
    <dbReference type="NCBI Taxonomy" id="131310"/>
    <lineage>
        <taxon>Eukaryota</taxon>
        <taxon>Metazoa</taxon>
        <taxon>Ecdysozoa</taxon>
        <taxon>Nematoda</taxon>
        <taxon>Chromadorea</taxon>
        <taxon>Rhabditida</taxon>
        <taxon>Tylenchina</taxon>
        <taxon>Panagrolaimomorpha</taxon>
        <taxon>Strongyloidoidea</taxon>
        <taxon>Strongyloididae</taxon>
        <taxon>Parastrongyloides</taxon>
    </lineage>
</organism>
<accession>A0A0N4ZRT4</accession>
<protein>
    <submittedName>
        <fullName evidence="2">Phospholipase A(2)</fullName>
    </submittedName>
</protein>
<evidence type="ECO:0000313" key="2">
    <source>
        <dbReference type="WBParaSite" id="PTRK_0001121750.1"/>
    </source>
</evidence>